<organism evidence="8 9">
    <name type="scientific">Acanthaster planci</name>
    <name type="common">Crown-of-thorns starfish</name>
    <dbReference type="NCBI Taxonomy" id="133434"/>
    <lineage>
        <taxon>Eukaryota</taxon>
        <taxon>Metazoa</taxon>
        <taxon>Echinodermata</taxon>
        <taxon>Eleutherozoa</taxon>
        <taxon>Asterozoa</taxon>
        <taxon>Asteroidea</taxon>
        <taxon>Valvatacea</taxon>
        <taxon>Valvatida</taxon>
        <taxon>Acanthasteridae</taxon>
        <taxon>Acanthaster</taxon>
    </lineage>
</organism>
<dbReference type="InterPro" id="IPR007593">
    <property type="entry name" value="CD225/Dispanin_fam"/>
</dbReference>
<dbReference type="AlphaFoldDB" id="A0A8B7YP85"/>
<feature type="region of interest" description="Disordered" evidence="6">
    <location>
        <begin position="1"/>
        <end position="71"/>
    </location>
</feature>
<dbReference type="GO" id="GO:0016020">
    <property type="term" value="C:membrane"/>
    <property type="evidence" value="ECO:0007669"/>
    <property type="project" value="UniProtKB-SubCell"/>
</dbReference>
<evidence type="ECO:0000256" key="3">
    <source>
        <dbReference type="ARBA" id="ARBA00022692"/>
    </source>
</evidence>
<evidence type="ECO:0000313" key="8">
    <source>
        <dbReference type="Proteomes" id="UP000694845"/>
    </source>
</evidence>
<dbReference type="KEGG" id="aplc:110981202"/>
<evidence type="ECO:0000256" key="7">
    <source>
        <dbReference type="SAM" id="Phobius"/>
    </source>
</evidence>
<feature type="compositionally biased region" description="Basic and acidic residues" evidence="6">
    <location>
        <begin position="1"/>
        <end position="21"/>
    </location>
</feature>
<feature type="transmembrane region" description="Helical" evidence="7">
    <location>
        <begin position="153"/>
        <end position="175"/>
    </location>
</feature>
<sequence length="176" mass="19248">MENDNIKTDLLRNEISPHEDSPPPYSTNVESSYLAPSVGPPLHQPASPSSAPSLSQQPHQQFHHQQTHVHQSVPPYPHGVQVVQQVGVSSCPADQVFAQEECFAECVRFWWCRPIGWLAKGELSRARTLYLAGDYQEAQAAARCANVWSTVGLISGLVVVAAVIVAVYFIVAYGIS</sequence>
<keyword evidence="8" id="KW-1185">Reference proteome</keyword>
<protein>
    <submittedName>
        <fullName evidence="9">Uncharacterized protein LOC110981202</fullName>
    </submittedName>
</protein>
<dbReference type="GeneID" id="110981202"/>
<dbReference type="RefSeq" id="XP_022094260.1">
    <property type="nucleotide sequence ID" value="XM_022238568.1"/>
</dbReference>
<proteinExistence type="inferred from homology"/>
<dbReference type="OrthoDB" id="10503363at2759"/>
<evidence type="ECO:0000256" key="2">
    <source>
        <dbReference type="ARBA" id="ARBA00006843"/>
    </source>
</evidence>
<keyword evidence="4 7" id="KW-1133">Transmembrane helix</keyword>
<evidence type="ECO:0000256" key="6">
    <source>
        <dbReference type="SAM" id="MobiDB-lite"/>
    </source>
</evidence>
<dbReference type="Proteomes" id="UP000694845">
    <property type="component" value="Unplaced"/>
</dbReference>
<dbReference type="OMA" id="ARCANVW"/>
<name>A0A8B7YP85_ACAPL</name>
<comment type="similarity">
    <text evidence="2">Belongs to the CD225/Dispanin family.</text>
</comment>
<keyword evidence="3 7" id="KW-0812">Transmembrane</keyword>
<gene>
    <name evidence="9" type="primary">LOC110981202</name>
</gene>
<keyword evidence="5 7" id="KW-0472">Membrane</keyword>
<reference evidence="9" key="1">
    <citation type="submission" date="2025-08" db="UniProtKB">
        <authorList>
            <consortium name="RefSeq"/>
        </authorList>
    </citation>
    <scope>IDENTIFICATION</scope>
</reference>
<evidence type="ECO:0000256" key="4">
    <source>
        <dbReference type="ARBA" id="ARBA00022989"/>
    </source>
</evidence>
<accession>A0A8B7YP85</accession>
<feature type="compositionally biased region" description="Low complexity" evidence="6">
    <location>
        <begin position="44"/>
        <end position="60"/>
    </location>
</feature>
<evidence type="ECO:0000256" key="1">
    <source>
        <dbReference type="ARBA" id="ARBA00004370"/>
    </source>
</evidence>
<evidence type="ECO:0000313" key="9">
    <source>
        <dbReference type="RefSeq" id="XP_022094260.1"/>
    </source>
</evidence>
<dbReference type="Pfam" id="PF04505">
    <property type="entry name" value="CD225"/>
    <property type="match status" value="1"/>
</dbReference>
<comment type="subcellular location">
    <subcellularLocation>
        <location evidence="1">Membrane</location>
    </subcellularLocation>
</comment>
<evidence type="ECO:0000256" key="5">
    <source>
        <dbReference type="ARBA" id="ARBA00023136"/>
    </source>
</evidence>